<keyword evidence="2" id="KW-1185">Reference proteome</keyword>
<sequence length="395" mass="42105">MRAARLNRPKRSHQHRLRRLFSWNGWGRSAKAIATIATLATGLAAVGALYVTNRTLDATRQQIAISEQGQYTDRFGKAVEQLGSDKIDIRLGGIYALERLAKDSARDANTITRLLGAYIREHTCPTGAPAPAAGPRSHPPTDVSAAFTVLSVRDISQTAPWADATGACLEHRDFGAKTLNNLDLGRAKLANTSFVRTLLRGVRLQEADLGGADLQASTWVGVLANLAQLPRARLQGAALRNSSFAGANLLEARLDNVSSDGGRPDDGTPYADATVPAPAISIGPNFTSADLTRASFTASRIPHATFLFAALEGADFSRSDLRQADFSPPPKPLPAEQVRFDYADLSGATLAGRDMRRMSLVGANLSNADLRDVDLRGVDLSSTNLAGANLDGAKR</sequence>
<proteinExistence type="predicted"/>
<dbReference type="Proteomes" id="UP000187486">
    <property type="component" value="Unassembled WGS sequence"/>
</dbReference>
<comment type="caution">
    <text evidence="1">The sequence shown here is derived from an EMBL/GenBank/DDBJ whole genome shotgun (WGS) entry which is preliminary data.</text>
</comment>
<evidence type="ECO:0000313" key="1">
    <source>
        <dbReference type="EMBL" id="OLZ51112.1"/>
    </source>
</evidence>
<dbReference type="EMBL" id="MQUQ01000009">
    <property type="protein sequence ID" value="OLZ51112.1"/>
    <property type="molecule type" value="Genomic_DNA"/>
</dbReference>
<reference evidence="1 2" key="1">
    <citation type="submission" date="2016-01" db="EMBL/GenBank/DDBJ databases">
        <title>Amycolatopsis coloradensis genome sequencing and assembly.</title>
        <authorList>
            <person name="Mayilraj S."/>
        </authorList>
    </citation>
    <scope>NUCLEOTIDE SEQUENCE [LARGE SCALE GENOMIC DNA]</scope>
    <source>
        <strain evidence="1 2">DSM 44225</strain>
    </source>
</reference>
<dbReference type="Pfam" id="PF00805">
    <property type="entry name" value="Pentapeptide"/>
    <property type="match status" value="4"/>
</dbReference>
<dbReference type="PANTHER" id="PTHR14136:SF17">
    <property type="entry name" value="BTB_POZ DOMAIN-CONTAINING PROTEIN KCTD9"/>
    <property type="match status" value="1"/>
</dbReference>
<dbReference type="PANTHER" id="PTHR14136">
    <property type="entry name" value="BTB_POZ DOMAIN-CONTAINING PROTEIN KCTD9"/>
    <property type="match status" value="1"/>
</dbReference>
<dbReference type="SUPFAM" id="SSF141571">
    <property type="entry name" value="Pentapeptide repeat-like"/>
    <property type="match status" value="1"/>
</dbReference>
<organism evidence="1 2">
    <name type="scientific">Amycolatopsis coloradensis</name>
    <dbReference type="NCBI Taxonomy" id="76021"/>
    <lineage>
        <taxon>Bacteria</taxon>
        <taxon>Bacillati</taxon>
        <taxon>Actinomycetota</taxon>
        <taxon>Actinomycetes</taxon>
        <taxon>Pseudonocardiales</taxon>
        <taxon>Pseudonocardiaceae</taxon>
        <taxon>Amycolatopsis</taxon>
    </lineage>
</organism>
<dbReference type="Gene3D" id="2.160.20.80">
    <property type="entry name" value="E3 ubiquitin-protein ligase SopA"/>
    <property type="match status" value="2"/>
</dbReference>
<evidence type="ECO:0000313" key="2">
    <source>
        <dbReference type="Proteomes" id="UP000187486"/>
    </source>
</evidence>
<protein>
    <recommendedName>
        <fullName evidence="3">Pentapeptide repeat-containing protein</fullName>
    </recommendedName>
</protein>
<accession>A0A1R0KT27</accession>
<dbReference type="STRING" id="76021.BS329_17885"/>
<name>A0A1R0KT27_9PSEU</name>
<dbReference type="InterPro" id="IPR001646">
    <property type="entry name" value="5peptide_repeat"/>
</dbReference>
<gene>
    <name evidence="1" type="ORF">BS329_17885</name>
</gene>
<dbReference type="InterPro" id="IPR051082">
    <property type="entry name" value="Pentapeptide-BTB/POZ_domain"/>
</dbReference>
<evidence type="ECO:0008006" key="3">
    <source>
        <dbReference type="Google" id="ProtNLM"/>
    </source>
</evidence>
<dbReference type="AlphaFoldDB" id="A0A1R0KT27"/>